<dbReference type="InterPro" id="IPR002018">
    <property type="entry name" value="CarbesteraseB"/>
</dbReference>
<dbReference type="PANTHER" id="PTHR44590:SF4">
    <property type="entry name" value="CARBOXYLIC ESTER HYDROLASE"/>
    <property type="match status" value="1"/>
</dbReference>
<evidence type="ECO:0000259" key="5">
    <source>
        <dbReference type="Pfam" id="PF00135"/>
    </source>
</evidence>
<comment type="similarity">
    <text evidence="1 4">Belongs to the type-B carboxylesterase/lipase family.</text>
</comment>
<evidence type="ECO:0000256" key="3">
    <source>
        <dbReference type="ARBA" id="ARBA00022801"/>
    </source>
</evidence>
<feature type="domain" description="Carboxylesterase type B" evidence="5">
    <location>
        <begin position="12"/>
        <end position="544"/>
    </location>
</feature>
<keyword evidence="3 4" id="KW-0378">Hydrolase</keyword>
<dbReference type="GO" id="GO:0052689">
    <property type="term" value="F:carboxylic ester hydrolase activity"/>
    <property type="evidence" value="ECO:0007669"/>
    <property type="project" value="UniProtKB-KW"/>
</dbReference>
<evidence type="ECO:0000313" key="7">
    <source>
        <dbReference type="WBParaSite" id="PDA_v2.g26177.t1"/>
    </source>
</evidence>
<evidence type="ECO:0000256" key="2">
    <source>
        <dbReference type="ARBA" id="ARBA00022487"/>
    </source>
</evidence>
<dbReference type="WBParaSite" id="PDA_v2.g26177.t1">
    <property type="protein sequence ID" value="PDA_v2.g26177.t1"/>
    <property type="gene ID" value="PDA_v2.g26177"/>
</dbReference>
<evidence type="ECO:0000313" key="6">
    <source>
        <dbReference type="Proteomes" id="UP000887578"/>
    </source>
</evidence>
<proteinExistence type="inferred from homology"/>
<evidence type="ECO:0000256" key="4">
    <source>
        <dbReference type="RuleBase" id="RU361235"/>
    </source>
</evidence>
<sequence>MWFSSKTSFSMPEAETEYGKISGKLFILPDGKITNVFLGIPFAKPPINELRFEKPQPPEPWDGILQTKKYKCRSIQKDFIWDLLELKVLNSEDCLYLNIMTPEKVENKKYPVMTYIHGGGFVMDSAVKYHYSKICRNIVSKDVIFVTIQYRLGYLGFLTTNDETALGNYGMWDQLMAIKFIKNNISNFGGDPENITLLGQSAGGVAVDLLSVSPHSRDLFSKIILMAGNAETMWSISPRCKVAKNCQRKAMQLGFIKPTVGLKWTKEDNEAMLKFMKNVPANTLGLTMVGSTNIFDSIQLPLTPVIDGDFLPKCLTELRKESPKKLIIAGNCEFEGLLFLALGLKSIDRHLFEGVKHRASMIILEGNKLIDESLQTSIKIFENVYSLNDQNMPRKEMEKTVVKIIGDTVSGIPLQNFIEHSLCQESTVYLYNFQHFNNHGFHAIRYYLPFLGATHGSEINTLFDINIFVSPHFRTVNDRKVTDIISTLFTNFAKCGNPNGNEEFPSPILFDFDWEPIITSEISQKCLKINVEPKMEEINDNSKCMNAAFSAIQTWMTKATEEEYMEFMKRTKSTQPAKIKWLFIVWQTIQKAYNVIVYCTQSFSSYNKNEKHV</sequence>
<dbReference type="SUPFAM" id="SSF53474">
    <property type="entry name" value="alpha/beta-Hydrolases"/>
    <property type="match status" value="1"/>
</dbReference>
<evidence type="ECO:0000256" key="1">
    <source>
        <dbReference type="ARBA" id="ARBA00005964"/>
    </source>
</evidence>
<dbReference type="InterPro" id="IPR029058">
    <property type="entry name" value="AB_hydrolase_fold"/>
</dbReference>
<reference evidence="7" key="1">
    <citation type="submission" date="2022-11" db="UniProtKB">
        <authorList>
            <consortium name="WormBaseParasite"/>
        </authorList>
    </citation>
    <scope>IDENTIFICATION</scope>
</reference>
<dbReference type="AlphaFoldDB" id="A0A914Q5I7"/>
<dbReference type="InterPro" id="IPR019826">
    <property type="entry name" value="Carboxylesterase_B_AS"/>
</dbReference>
<protein>
    <recommendedName>
        <fullName evidence="4">Carboxylic ester hydrolase</fullName>
        <ecNumber evidence="4">3.1.1.-</ecNumber>
    </recommendedName>
</protein>
<keyword evidence="2" id="KW-0719">Serine esterase</keyword>
<organism evidence="6 7">
    <name type="scientific">Panagrolaimus davidi</name>
    <dbReference type="NCBI Taxonomy" id="227884"/>
    <lineage>
        <taxon>Eukaryota</taxon>
        <taxon>Metazoa</taxon>
        <taxon>Ecdysozoa</taxon>
        <taxon>Nematoda</taxon>
        <taxon>Chromadorea</taxon>
        <taxon>Rhabditida</taxon>
        <taxon>Tylenchina</taxon>
        <taxon>Panagrolaimomorpha</taxon>
        <taxon>Panagrolaimoidea</taxon>
        <taxon>Panagrolaimidae</taxon>
        <taxon>Panagrolaimus</taxon>
    </lineage>
</organism>
<dbReference type="PANTHER" id="PTHR44590">
    <property type="entry name" value="CARBOXYLIC ESTER HYDROLASE-RELATED"/>
    <property type="match status" value="1"/>
</dbReference>
<dbReference type="Gene3D" id="3.40.50.1820">
    <property type="entry name" value="alpha/beta hydrolase"/>
    <property type="match status" value="1"/>
</dbReference>
<dbReference type="Pfam" id="PF00135">
    <property type="entry name" value="COesterase"/>
    <property type="match status" value="1"/>
</dbReference>
<name>A0A914Q5I7_9BILA</name>
<dbReference type="EC" id="3.1.1.-" evidence="4"/>
<dbReference type="Proteomes" id="UP000887578">
    <property type="component" value="Unplaced"/>
</dbReference>
<accession>A0A914Q5I7</accession>
<dbReference type="PROSITE" id="PS00122">
    <property type="entry name" value="CARBOXYLESTERASE_B_1"/>
    <property type="match status" value="1"/>
</dbReference>
<keyword evidence="6" id="KW-1185">Reference proteome</keyword>